<evidence type="ECO:0008006" key="4">
    <source>
        <dbReference type="Google" id="ProtNLM"/>
    </source>
</evidence>
<feature type="transmembrane region" description="Helical" evidence="1">
    <location>
        <begin position="169"/>
        <end position="191"/>
    </location>
</feature>
<gene>
    <name evidence="2" type="ORF">A3C72_00525</name>
</gene>
<protein>
    <recommendedName>
        <fullName evidence="4">Glycosyltransferase RgtA/B/C/D-like domain-containing protein</fullName>
    </recommendedName>
</protein>
<feature type="transmembrane region" description="Helical" evidence="1">
    <location>
        <begin position="12"/>
        <end position="35"/>
    </location>
</feature>
<dbReference type="STRING" id="1802306.A3C72_00525"/>
<keyword evidence="1" id="KW-0812">Transmembrane</keyword>
<feature type="transmembrane region" description="Helical" evidence="1">
    <location>
        <begin position="116"/>
        <end position="134"/>
    </location>
</feature>
<keyword evidence="1" id="KW-0472">Membrane</keyword>
<feature type="transmembrane region" description="Helical" evidence="1">
    <location>
        <begin position="343"/>
        <end position="361"/>
    </location>
</feature>
<feature type="transmembrane region" description="Helical" evidence="1">
    <location>
        <begin position="285"/>
        <end position="306"/>
    </location>
</feature>
<evidence type="ECO:0000256" key="1">
    <source>
        <dbReference type="SAM" id="Phobius"/>
    </source>
</evidence>
<dbReference type="AlphaFoldDB" id="A0A1G2MJ77"/>
<feature type="transmembrane region" description="Helical" evidence="1">
    <location>
        <begin position="141"/>
        <end position="157"/>
    </location>
</feature>
<organism evidence="2 3">
    <name type="scientific">Candidatus Taylorbacteria bacterium RIFCSPHIGHO2_02_FULL_43_32b</name>
    <dbReference type="NCBI Taxonomy" id="1802306"/>
    <lineage>
        <taxon>Bacteria</taxon>
        <taxon>Candidatus Tayloriibacteriota</taxon>
    </lineage>
</organism>
<dbReference type="Proteomes" id="UP000177130">
    <property type="component" value="Unassembled WGS sequence"/>
</dbReference>
<dbReference type="EMBL" id="MHRK01000021">
    <property type="protein sequence ID" value="OHA23933.1"/>
    <property type="molecule type" value="Genomic_DNA"/>
</dbReference>
<feature type="transmembrane region" description="Helical" evidence="1">
    <location>
        <begin position="220"/>
        <end position="237"/>
    </location>
</feature>
<sequence length="626" mass="72326">MKHSLLKFRDVVKVHWGIVLGAFFMSFLVSSPLIFFPMYAGDRYQGINIAHFGTDEHYYLTRAKEVLEGHSLGQPVLAEGKEKQDPTFSKAELVLTAPIRLFQLQDKVSIVTVYNIYNFLAVFLIVIFIYALQFSLSRNRLIALATALFVVGGYSIVYNKALFYEDFNIYGRSAIPWAALIPFYLMLICLYQGITKSKMVWMVASGLIFGFLFHDYFYAWTLSLSLLSAMIVSYLLFRQPKIAKSVMAPLFIGVVIGVPVIWGMLELYRSPIGDQLSYFLMSSPGRVAVFSKIGFISLLLLGILFWKNRSDKNIPFLLGTVATTWIVLNEQVITGKYIQYGHYYWYFIVPLSIITSAYIVFNLFPSDLRVVKMFSFVSAKFSSGISIVLNKVPLKDSLYKIRSLALFTLIVIIFLNTSVGQYRSFFTVNTYKLREQDYAPLIDRLRQMPQGVILVSDHGYPYPMLFNIYTNHDLFWEGHALIHQFPIDHLKDAFFLNMYLNRDARDDFSGYLTKLLEDKKHNSYTFFFESLEGFYSGLDIYEYRRQAEKLTPLIADLRYKLIESLAKEYSARIGGGRNVSDLIDEYSVKYVVWDKKMNPEWDLSVLPLTEELNYRDLVLFSLKPMK</sequence>
<feature type="transmembrane region" description="Helical" evidence="1">
    <location>
        <begin position="246"/>
        <end position="265"/>
    </location>
</feature>
<evidence type="ECO:0000313" key="3">
    <source>
        <dbReference type="Proteomes" id="UP000177130"/>
    </source>
</evidence>
<accession>A0A1G2MJ77</accession>
<evidence type="ECO:0000313" key="2">
    <source>
        <dbReference type="EMBL" id="OHA23933.1"/>
    </source>
</evidence>
<comment type="caution">
    <text evidence="2">The sequence shown here is derived from an EMBL/GenBank/DDBJ whole genome shotgun (WGS) entry which is preliminary data.</text>
</comment>
<name>A0A1G2MJ77_9BACT</name>
<proteinExistence type="predicted"/>
<keyword evidence="1" id="KW-1133">Transmembrane helix</keyword>
<feature type="transmembrane region" description="Helical" evidence="1">
    <location>
        <begin position="404"/>
        <end position="422"/>
    </location>
</feature>
<reference evidence="2 3" key="1">
    <citation type="journal article" date="2016" name="Nat. Commun.">
        <title>Thousands of microbial genomes shed light on interconnected biogeochemical processes in an aquifer system.</title>
        <authorList>
            <person name="Anantharaman K."/>
            <person name="Brown C.T."/>
            <person name="Hug L.A."/>
            <person name="Sharon I."/>
            <person name="Castelle C.J."/>
            <person name="Probst A.J."/>
            <person name="Thomas B.C."/>
            <person name="Singh A."/>
            <person name="Wilkins M.J."/>
            <person name="Karaoz U."/>
            <person name="Brodie E.L."/>
            <person name="Williams K.H."/>
            <person name="Hubbard S.S."/>
            <person name="Banfield J.F."/>
        </authorList>
    </citation>
    <scope>NUCLEOTIDE SEQUENCE [LARGE SCALE GENOMIC DNA]</scope>
</reference>